<accession>A0AAV1R5E9</accession>
<evidence type="ECO:0000313" key="2">
    <source>
        <dbReference type="Proteomes" id="UP001314170"/>
    </source>
</evidence>
<protein>
    <submittedName>
        <fullName evidence="1">Uncharacterized protein</fullName>
    </submittedName>
</protein>
<dbReference type="EMBL" id="CAWUPB010000893">
    <property type="protein sequence ID" value="CAK7328205.1"/>
    <property type="molecule type" value="Genomic_DNA"/>
</dbReference>
<dbReference type="AlphaFoldDB" id="A0AAV1R5E9"/>
<organism evidence="1 2">
    <name type="scientific">Dovyalis caffra</name>
    <dbReference type="NCBI Taxonomy" id="77055"/>
    <lineage>
        <taxon>Eukaryota</taxon>
        <taxon>Viridiplantae</taxon>
        <taxon>Streptophyta</taxon>
        <taxon>Embryophyta</taxon>
        <taxon>Tracheophyta</taxon>
        <taxon>Spermatophyta</taxon>
        <taxon>Magnoliopsida</taxon>
        <taxon>eudicotyledons</taxon>
        <taxon>Gunneridae</taxon>
        <taxon>Pentapetalae</taxon>
        <taxon>rosids</taxon>
        <taxon>fabids</taxon>
        <taxon>Malpighiales</taxon>
        <taxon>Salicaceae</taxon>
        <taxon>Flacourtieae</taxon>
        <taxon>Dovyalis</taxon>
    </lineage>
</organism>
<gene>
    <name evidence="1" type="ORF">DCAF_LOCUS5926</name>
</gene>
<evidence type="ECO:0000313" key="1">
    <source>
        <dbReference type="EMBL" id="CAK7328205.1"/>
    </source>
</evidence>
<keyword evidence="2" id="KW-1185">Reference proteome</keyword>
<dbReference type="Proteomes" id="UP001314170">
    <property type="component" value="Unassembled WGS sequence"/>
</dbReference>
<sequence>MHTSNSMKRGRPKCMAVVATLLDLWKAGFHAHKRKAMEKVKELRRVWVYKLESGDKVEGVVTWVGWGMPYNPLVRVLLLGQYEHKDENDSVV</sequence>
<comment type="caution">
    <text evidence="1">The sequence shown here is derived from an EMBL/GenBank/DDBJ whole genome shotgun (WGS) entry which is preliminary data.</text>
</comment>
<reference evidence="1 2" key="1">
    <citation type="submission" date="2024-01" db="EMBL/GenBank/DDBJ databases">
        <authorList>
            <person name="Waweru B."/>
        </authorList>
    </citation>
    <scope>NUCLEOTIDE SEQUENCE [LARGE SCALE GENOMIC DNA]</scope>
</reference>
<name>A0AAV1R5E9_9ROSI</name>
<proteinExistence type="predicted"/>